<accession>B4QIK9</accession>
<dbReference type="AlphaFoldDB" id="B4QIK9"/>
<feature type="region of interest" description="Disordered" evidence="1">
    <location>
        <begin position="109"/>
        <end position="128"/>
    </location>
</feature>
<dbReference type="OMA" id="NVRPFLG"/>
<feature type="compositionally biased region" description="Polar residues" evidence="1">
    <location>
        <begin position="74"/>
        <end position="86"/>
    </location>
</feature>
<proteinExistence type="predicted"/>
<sequence>MRTTAQAELDMWTCGQLHLWLLQRGIKSIPLSARAILKRGQEGGRHVQMDGMHRWPQLDALSVGLHSESIADPSDSSNLTQRTTPRNFCDSPDNEKRVEVTLNQSRPATNVRPFLGSGSGSGQWTVDNGDGDTKEGAVALFTCLWLTAYGLIHFI</sequence>
<evidence type="ECO:0000256" key="1">
    <source>
        <dbReference type="SAM" id="MobiDB-lite"/>
    </source>
</evidence>
<reference evidence="2 3" key="1">
    <citation type="journal article" date="2007" name="Nature">
        <title>Evolution of genes and genomes on the Drosophila phylogeny.</title>
        <authorList>
            <consortium name="Drosophila 12 Genomes Consortium"/>
            <person name="Clark A.G."/>
            <person name="Eisen M.B."/>
            <person name="Smith D.R."/>
            <person name="Bergman C.M."/>
            <person name="Oliver B."/>
            <person name="Markow T.A."/>
            <person name="Kaufman T.C."/>
            <person name="Kellis M."/>
            <person name="Gelbart W."/>
            <person name="Iyer V.N."/>
            <person name="Pollard D.A."/>
            <person name="Sackton T.B."/>
            <person name="Larracuente A.M."/>
            <person name="Singh N.D."/>
            <person name="Abad J.P."/>
            <person name="Abt D.N."/>
            <person name="Adryan B."/>
            <person name="Aguade M."/>
            <person name="Akashi H."/>
            <person name="Anderson W.W."/>
            <person name="Aquadro C.F."/>
            <person name="Ardell D.H."/>
            <person name="Arguello R."/>
            <person name="Artieri C.G."/>
            <person name="Barbash D.A."/>
            <person name="Barker D."/>
            <person name="Barsanti P."/>
            <person name="Batterham P."/>
            <person name="Batzoglou S."/>
            <person name="Begun D."/>
            <person name="Bhutkar A."/>
            <person name="Blanco E."/>
            <person name="Bosak S.A."/>
            <person name="Bradley R.K."/>
            <person name="Brand A.D."/>
            <person name="Brent M.R."/>
            <person name="Brooks A.N."/>
            <person name="Brown R.H."/>
            <person name="Butlin R.K."/>
            <person name="Caggese C."/>
            <person name="Calvi B.R."/>
            <person name="Bernardo de Carvalho A."/>
            <person name="Caspi A."/>
            <person name="Castrezana S."/>
            <person name="Celniker S.E."/>
            <person name="Chang J.L."/>
            <person name="Chapple C."/>
            <person name="Chatterji S."/>
            <person name="Chinwalla A."/>
            <person name="Civetta A."/>
            <person name="Clifton S.W."/>
            <person name="Comeron J.M."/>
            <person name="Costello J.C."/>
            <person name="Coyne J.A."/>
            <person name="Daub J."/>
            <person name="David R.G."/>
            <person name="Delcher A.L."/>
            <person name="Delehaunty K."/>
            <person name="Do C.B."/>
            <person name="Ebling H."/>
            <person name="Edwards K."/>
            <person name="Eickbush T."/>
            <person name="Evans J.D."/>
            <person name="Filipski A."/>
            <person name="Findeiss S."/>
            <person name="Freyhult E."/>
            <person name="Fulton L."/>
            <person name="Fulton R."/>
            <person name="Garcia A.C."/>
            <person name="Gardiner A."/>
            <person name="Garfield D.A."/>
            <person name="Garvin B.E."/>
            <person name="Gibson G."/>
            <person name="Gilbert D."/>
            <person name="Gnerre S."/>
            <person name="Godfrey J."/>
            <person name="Good R."/>
            <person name="Gotea V."/>
            <person name="Gravely B."/>
            <person name="Greenberg A.J."/>
            <person name="Griffiths-Jones S."/>
            <person name="Gross S."/>
            <person name="Guigo R."/>
            <person name="Gustafson E.A."/>
            <person name="Haerty W."/>
            <person name="Hahn M.W."/>
            <person name="Halligan D.L."/>
            <person name="Halpern A.L."/>
            <person name="Halter G.M."/>
            <person name="Han M.V."/>
            <person name="Heger A."/>
            <person name="Hillier L."/>
            <person name="Hinrichs A.S."/>
            <person name="Holmes I."/>
            <person name="Hoskins R.A."/>
            <person name="Hubisz M.J."/>
            <person name="Hultmark D."/>
            <person name="Huntley M.A."/>
            <person name="Jaffe D.B."/>
            <person name="Jagadeeshan S."/>
            <person name="Jeck W.R."/>
            <person name="Johnson J."/>
            <person name="Jones C.D."/>
            <person name="Jordan W.C."/>
            <person name="Karpen G.H."/>
            <person name="Kataoka E."/>
            <person name="Keightley P.D."/>
            <person name="Kheradpour P."/>
            <person name="Kirkness E.F."/>
            <person name="Koerich L.B."/>
            <person name="Kristiansen K."/>
            <person name="Kudrna D."/>
            <person name="Kulathinal R.J."/>
            <person name="Kumar S."/>
            <person name="Kwok R."/>
            <person name="Lander E."/>
            <person name="Langley C.H."/>
            <person name="Lapoint R."/>
            <person name="Lazzaro B.P."/>
            <person name="Lee S.J."/>
            <person name="Levesque L."/>
            <person name="Li R."/>
            <person name="Lin C.F."/>
            <person name="Lin M.F."/>
            <person name="Lindblad-Toh K."/>
            <person name="Llopart A."/>
            <person name="Long M."/>
            <person name="Low L."/>
            <person name="Lozovsky E."/>
            <person name="Lu J."/>
            <person name="Luo M."/>
            <person name="Machado C.A."/>
            <person name="Makalowski W."/>
            <person name="Marzo M."/>
            <person name="Matsuda M."/>
            <person name="Matzkin L."/>
            <person name="McAllister B."/>
            <person name="McBride C.S."/>
            <person name="McKernan B."/>
            <person name="McKernan K."/>
            <person name="Mendez-Lago M."/>
            <person name="Minx P."/>
            <person name="Mollenhauer M.U."/>
            <person name="Montooth K."/>
            <person name="Mount S.M."/>
            <person name="Mu X."/>
            <person name="Myers E."/>
            <person name="Negre B."/>
            <person name="Newfeld S."/>
            <person name="Nielsen R."/>
            <person name="Noor M.A."/>
            <person name="O'Grady P."/>
            <person name="Pachter L."/>
            <person name="Papaceit M."/>
            <person name="Parisi M.J."/>
            <person name="Parisi M."/>
            <person name="Parts L."/>
            <person name="Pedersen J.S."/>
            <person name="Pesole G."/>
            <person name="Phillippy A.M."/>
            <person name="Ponting C.P."/>
            <person name="Pop M."/>
            <person name="Porcelli D."/>
            <person name="Powell J.R."/>
            <person name="Prohaska S."/>
            <person name="Pruitt K."/>
            <person name="Puig M."/>
            <person name="Quesneville H."/>
            <person name="Ram K.R."/>
            <person name="Rand D."/>
            <person name="Rasmussen M.D."/>
            <person name="Reed L.K."/>
            <person name="Reenan R."/>
            <person name="Reily A."/>
            <person name="Remington K.A."/>
            <person name="Rieger T.T."/>
            <person name="Ritchie M.G."/>
            <person name="Robin C."/>
            <person name="Rogers Y.H."/>
            <person name="Rohde C."/>
            <person name="Rozas J."/>
            <person name="Rubenfield M.J."/>
            <person name="Ruiz A."/>
            <person name="Russo S."/>
            <person name="Salzberg S.L."/>
            <person name="Sanchez-Gracia A."/>
            <person name="Saranga D.J."/>
            <person name="Sato H."/>
            <person name="Schaeffer S.W."/>
            <person name="Schatz M.C."/>
            <person name="Schlenke T."/>
            <person name="Schwartz R."/>
            <person name="Segarra C."/>
            <person name="Singh R.S."/>
            <person name="Sirot L."/>
            <person name="Sirota M."/>
            <person name="Sisneros N.B."/>
            <person name="Smith C.D."/>
            <person name="Smith T.F."/>
            <person name="Spieth J."/>
            <person name="Stage D.E."/>
            <person name="Stark A."/>
            <person name="Stephan W."/>
            <person name="Strausberg R.L."/>
            <person name="Strempel S."/>
            <person name="Sturgill D."/>
            <person name="Sutton G."/>
            <person name="Sutton G.G."/>
            <person name="Tao W."/>
            <person name="Teichmann S."/>
            <person name="Tobari Y.N."/>
            <person name="Tomimura Y."/>
            <person name="Tsolas J.M."/>
            <person name="Valente V.L."/>
            <person name="Venter E."/>
            <person name="Venter J.C."/>
            <person name="Vicario S."/>
            <person name="Vieira F.G."/>
            <person name="Vilella A.J."/>
            <person name="Villasante A."/>
            <person name="Walenz B."/>
            <person name="Wang J."/>
            <person name="Wasserman M."/>
            <person name="Watts T."/>
            <person name="Wilson D."/>
            <person name="Wilson R.K."/>
            <person name="Wing R.A."/>
            <person name="Wolfner M.F."/>
            <person name="Wong A."/>
            <person name="Wong G.K."/>
            <person name="Wu C.I."/>
            <person name="Wu G."/>
            <person name="Yamamoto D."/>
            <person name="Yang H.P."/>
            <person name="Yang S.P."/>
            <person name="Yorke J.A."/>
            <person name="Yoshida K."/>
            <person name="Zdobnov E."/>
            <person name="Zhang P."/>
            <person name="Zhang Y."/>
            <person name="Zimin A.V."/>
            <person name="Baldwin J."/>
            <person name="Abdouelleil A."/>
            <person name="Abdulkadir J."/>
            <person name="Abebe A."/>
            <person name="Abera B."/>
            <person name="Abreu J."/>
            <person name="Acer S.C."/>
            <person name="Aftuck L."/>
            <person name="Alexander A."/>
            <person name="An P."/>
            <person name="Anderson E."/>
            <person name="Anderson S."/>
            <person name="Arachi H."/>
            <person name="Azer M."/>
            <person name="Bachantsang P."/>
            <person name="Barry A."/>
            <person name="Bayul T."/>
            <person name="Berlin A."/>
            <person name="Bessette D."/>
            <person name="Bloom T."/>
            <person name="Blye J."/>
            <person name="Boguslavskiy L."/>
            <person name="Bonnet C."/>
            <person name="Boukhgalter B."/>
            <person name="Bourzgui I."/>
            <person name="Brown A."/>
            <person name="Cahill P."/>
            <person name="Channer S."/>
            <person name="Cheshatsang Y."/>
            <person name="Chuda L."/>
            <person name="Citroen M."/>
            <person name="Collymore A."/>
            <person name="Cooke P."/>
            <person name="Costello M."/>
            <person name="D'Aco K."/>
            <person name="Daza R."/>
            <person name="De Haan G."/>
            <person name="DeGray S."/>
            <person name="DeMaso C."/>
            <person name="Dhargay N."/>
            <person name="Dooley K."/>
            <person name="Dooley E."/>
            <person name="Doricent M."/>
            <person name="Dorje P."/>
            <person name="Dorjee K."/>
            <person name="Dupes A."/>
            <person name="Elong R."/>
            <person name="Falk J."/>
            <person name="Farina A."/>
            <person name="Faro S."/>
            <person name="Ferguson D."/>
            <person name="Fisher S."/>
            <person name="Foley C.D."/>
            <person name="Franke A."/>
            <person name="Friedrich D."/>
            <person name="Gadbois L."/>
            <person name="Gearin G."/>
            <person name="Gearin C.R."/>
            <person name="Giannoukos G."/>
            <person name="Goode T."/>
            <person name="Graham J."/>
            <person name="Grandbois E."/>
            <person name="Grewal S."/>
            <person name="Gyaltsen K."/>
            <person name="Hafez N."/>
            <person name="Hagos B."/>
            <person name="Hall J."/>
            <person name="Henson C."/>
            <person name="Hollinger A."/>
            <person name="Honan T."/>
            <person name="Huard M.D."/>
            <person name="Hughes L."/>
            <person name="Hurhula B."/>
            <person name="Husby M.E."/>
            <person name="Kamat A."/>
            <person name="Kanga B."/>
            <person name="Kashin S."/>
            <person name="Khazanovich D."/>
            <person name="Kisner P."/>
            <person name="Lance K."/>
            <person name="Lara M."/>
            <person name="Lee W."/>
            <person name="Lennon N."/>
            <person name="Letendre F."/>
            <person name="LeVine R."/>
            <person name="Lipovsky A."/>
            <person name="Liu X."/>
            <person name="Liu J."/>
            <person name="Liu S."/>
            <person name="Lokyitsang T."/>
            <person name="Lokyitsang Y."/>
            <person name="Lubonja R."/>
            <person name="Lui A."/>
            <person name="MacDonald P."/>
            <person name="Magnisalis V."/>
            <person name="Maru K."/>
            <person name="Matthews C."/>
            <person name="McCusker W."/>
            <person name="McDonough S."/>
            <person name="Mehta T."/>
            <person name="Meldrim J."/>
            <person name="Meneus L."/>
            <person name="Mihai O."/>
            <person name="Mihalev A."/>
            <person name="Mihova T."/>
            <person name="Mittelman R."/>
            <person name="Mlenga V."/>
            <person name="Montmayeur A."/>
            <person name="Mulrain L."/>
            <person name="Navidi A."/>
            <person name="Naylor J."/>
            <person name="Negash T."/>
            <person name="Nguyen T."/>
            <person name="Nguyen N."/>
            <person name="Nicol R."/>
            <person name="Norbu C."/>
            <person name="Norbu N."/>
            <person name="Novod N."/>
            <person name="O'Neill B."/>
            <person name="Osman S."/>
            <person name="Markiewicz E."/>
            <person name="Oyono O.L."/>
            <person name="Patti C."/>
            <person name="Phunkhang P."/>
            <person name="Pierre F."/>
            <person name="Priest M."/>
            <person name="Raghuraman S."/>
            <person name="Rege F."/>
            <person name="Reyes R."/>
            <person name="Rise C."/>
            <person name="Rogov P."/>
            <person name="Ross K."/>
            <person name="Ryan E."/>
            <person name="Settipalli S."/>
            <person name="Shea T."/>
            <person name="Sherpa N."/>
            <person name="Shi L."/>
            <person name="Shih D."/>
            <person name="Sparrow T."/>
            <person name="Spaulding J."/>
            <person name="Stalker J."/>
            <person name="Stange-Thomann N."/>
            <person name="Stavropoulos S."/>
            <person name="Stone C."/>
            <person name="Strader C."/>
            <person name="Tesfaye S."/>
            <person name="Thomson T."/>
            <person name="Thoulutsang Y."/>
            <person name="Thoulutsang D."/>
            <person name="Topham K."/>
            <person name="Topping I."/>
            <person name="Tsamla T."/>
            <person name="Vassiliev H."/>
            <person name="Vo A."/>
            <person name="Wangchuk T."/>
            <person name="Wangdi T."/>
            <person name="Weiand M."/>
            <person name="Wilkinson J."/>
            <person name="Wilson A."/>
            <person name="Yadav S."/>
            <person name="Young G."/>
            <person name="Yu Q."/>
            <person name="Zembek L."/>
            <person name="Zhong D."/>
            <person name="Zimmer A."/>
            <person name="Zwirko Z."/>
            <person name="Jaffe D.B."/>
            <person name="Alvarez P."/>
            <person name="Brockman W."/>
            <person name="Butler J."/>
            <person name="Chin C."/>
            <person name="Gnerre S."/>
            <person name="Grabherr M."/>
            <person name="Kleber M."/>
            <person name="Mauceli E."/>
            <person name="MacCallum I."/>
        </authorList>
    </citation>
    <scope>NUCLEOTIDE SEQUENCE [LARGE SCALE GENOMIC DNA]</scope>
    <source>
        <strain evidence="3">white501</strain>
    </source>
</reference>
<name>B4QIK9_DROSI</name>
<organism evidence="2 3">
    <name type="scientific">Drosophila simulans</name>
    <name type="common">Fruit fly</name>
    <dbReference type="NCBI Taxonomy" id="7240"/>
    <lineage>
        <taxon>Eukaryota</taxon>
        <taxon>Metazoa</taxon>
        <taxon>Ecdysozoa</taxon>
        <taxon>Arthropoda</taxon>
        <taxon>Hexapoda</taxon>
        <taxon>Insecta</taxon>
        <taxon>Pterygota</taxon>
        <taxon>Neoptera</taxon>
        <taxon>Endopterygota</taxon>
        <taxon>Diptera</taxon>
        <taxon>Brachycera</taxon>
        <taxon>Muscomorpha</taxon>
        <taxon>Ephydroidea</taxon>
        <taxon>Drosophilidae</taxon>
        <taxon>Drosophila</taxon>
        <taxon>Sophophora</taxon>
    </lineage>
</organism>
<feature type="region of interest" description="Disordered" evidence="1">
    <location>
        <begin position="70"/>
        <end position="93"/>
    </location>
</feature>
<dbReference type="EMBL" id="CM000362">
    <property type="protein sequence ID" value="EDX08337.1"/>
    <property type="molecule type" value="Genomic_DNA"/>
</dbReference>
<keyword evidence="3" id="KW-1185">Reference proteome</keyword>
<evidence type="ECO:0000313" key="3">
    <source>
        <dbReference type="Proteomes" id="UP000000304"/>
    </source>
</evidence>
<protein>
    <submittedName>
        <fullName evidence="2">GD25067</fullName>
    </submittedName>
</protein>
<dbReference type="Proteomes" id="UP000000304">
    <property type="component" value="Chromosome 2R"/>
</dbReference>
<evidence type="ECO:0000313" key="2">
    <source>
        <dbReference type="EMBL" id="EDX08337.1"/>
    </source>
</evidence>
<dbReference type="HOGENOM" id="CLU_1697393_0_0_1"/>
<gene>
    <name evidence="2" type="primary">Dsim\GD25067</name>
    <name evidence="2" type="ORF">Dsim_GD25067</name>
</gene>